<dbReference type="UniPathway" id="UPA00079"/>
<comment type="catalytic activity">
    <reaction evidence="4">
        <text>chorismate = 3-[(1-carboxyvinyl)-oxy]benzoate + H2O</text>
        <dbReference type="Rhea" id="RHEA:40051"/>
        <dbReference type="ChEBI" id="CHEBI:15377"/>
        <dbReference type="ChEBI" id="CHEBI:29748"/>
        <dbReference type="ChEBI" id="CHEBI:76981"/>
        <dbReference type="EC" id="4.2.1.151"/>
    </reaction>
</comment>
<evidence type="ECO:0000256" key="4">
    <source>
        <dbReference type="HAMAP-Rule" id="MF_00995"/>
    </source>
</evidence>
<gene>
    <name evidence="4" type="primary">mqnA</name>
    <name evidence="5" type="ORF">HKN21_07465</name>
</gene>
<dbReference type="CDD" id="cd13634">
    <property type="entry name" value="PBP2_Sco4506"/>
    <property type="match status" value="1"/>
</dbReference>
<dbReference type="Proteomes" id="UP000547674">
    <property type="component" value="Unassembled WGS sequence"/>
</dbReference>
<comment type="similarity">
    <text evidence="4">Belongs to the MqnA/MqnD family. MqnA subfamily.</text>
</comment>
<sequence>MRIGVVGYHNSLPLHHGLKDQLPEAELVYENPSRVAEMLNAEELDVGLVPVASVATHPDWGVVPGLGIACRGAVRSVLLLSDKPQTEIHTLVTDPASKTSNVLAKIWLEAQQPFSIEVKSGSRQWRDRLKAGDATLLIGDEALFLEDPPATVIDLGQAWWDWTALPFVFAVWAGPKASDEALIQGLHRVYEKNQDKLSELAHLAEPKDATRREKVETYLAQSIRYQLGESEEAGLRCYFERGHHVLDVTPRGAHHVSVI</sequence>
<dbReference type="AlphaFoldDB" id="A0A7Y2EEK7"/>
<evidence type="ECO:0000256" key="2">
    <source>
        <dbReference type="ARBA" id="ARBA00022428"/>
    </source>
</evidence>
<dbReference type="SUPFAM" id="SSF53850">
    <property type="entry name" value="Periplasmic binding protein-like II"/>
    <property type="match status" value="1"/>
</dbReference>
<dbReference type="InterPro" id="IPR003773">
    <property type="entry name" value="Menaquinone_biosynth"/>
</dbReference>
<dbReference type="EMBL" id="JABDJR010000291">
    <property type="protein sequence ID" value="NNF06583.1"/>
    <property type="molecule type" value="Genomic_DNA"/>
</dbReference>
<keyword evidence="3 4" id="KW-0456">Lyase</keyword>
<evidence type="ECO:0000313" key="5">
    <source>
        <dbReference type="EMBL" id="NNF06583.1"/>
    </source>
</evidence>
<evidence type="ECO:0000256" key="1">
    <source>
        <dbReference type="ARBA" id="ARBA00004863"/>
    </source>
</evidence>
<comment type="pathway">
    <text evidence="1 4">Quinol/quinone metabolism; menaquinone biosynthesis.</text>
</comment>
<proteinExistence type="inferred from homology"/>
<dbReference type="HAMAP" id="MF_00995">
    <property type="entry name" value="MqnA"/>
    <property type="match status" value="1"/>
</dbReference>
<protein>
    <recommendedName>
        <fullName evidence="4">Chorismate dehydratase</fullName>
        <ecNumber evidence="4">4.2.1.151</ecNumber>
    </recommendedName>
    <alternativeName>
        <fullName evidence="4">Menaquinone biosynthetic enzyme MqnA</fullName>
    </alternativeName>
</protein>
<comment type="function">
    <text evidence="4">Catalyzes the dehydration of chorismate into 3-[(1-carboxyvinyl)oxy]benzoate, a step in the biosynthesis of menaquinone (MK, vitamin K2).</text>
</comment>
<dbReference type="Pfam" id="PF02621">
    <property type="entry name" value="VitK2_biosynth"/>
    <property type="match status" value="1"/>
</dbReference>
<name>A0A7Y2EEK7_UNCEI</name>
<dbReference type="EC" id="4.2.1.151" evidence="4"/>
<evidence type="ECO:0000256" key="3">
    <source>
        <dbReference type="ARBA" id="ARBA00023239"/>
    </source>
</evidence>
<organism evidence="5 6">
    <name type="scientific">Eiseniibacteriota bacterium</name>
    <dbReference type="NCBI Taxonomy" id="2212470"/>
    <lineage>
        <taxon>Bacteria</taxon>
        <taxon>Candidatus Eiseniibacteriota</taxon>
    </lineage>
</organism>
<accession>A0A7Y2EEK7</accession>
<dbReference type="GO" id="GO:0016836">
    <property type="term" value="F:hydro-lyase activity"/>
    <property type="evidence" value="ECO:0007669"/>
    <property type="project" value="UniProtKB-UniRule"/>
</dbReference>
<reference evidence="5 6" key="1">
    <citation type="submission" date="2020-03" db="EMBL/GenBank/DDBJ databases">
        <title>Metabolic flexibility allows generalist bacteria to become dominant in a frequently disturbed ecosystem.</title>
        <authorList>
            <person name="Chen Y.-J."/>
            <person name="Leung P.M."/>
            <person name="Bay S.K."/>
            <person name="Hugenholtz P."/>
            <person name="Kessler A.J."/>
            <person name="Shelley G."/>
            <person name="Waite D.W."/>
            <person name="Cook P.L."/>
            <person name="Greening C."/>
        </authorList>
    </citation>
    <scope>NUCLEOTIDE SEQUENCE [LARGE SCALE GENOMIC DNA]</scope>
    <source>
        <strain evidence="5">SS_bin_28</strain>
    </source>
</reference>
<dbReference type="PANTHER" id="PTHR37690:SF1">
    <property type="entry name" value="CHORISMATE DEHYDRATASE"/>
    <property type="match status" value="1"/>
</dbReference>
<dbReference type="Gene3D" id="3.40.190.10">
    <property type="entry name" value="Periplasmic binding protein-like II"/>
    <property type="match status" value="2"/>
</dbReference>
<keyword evidence="2 4" id="KW-0474">Menaquinone biosynthesis</keyword>
<dbReference type="PANTHER" id="PTHR37690">
    <property type="entry name" value="CHORISMATE DEHYDRATASE"/>
    <property type="match status" value="1"/>
</dbReference>
<comment type="caution">
    <text evidence="5">The sequence shown here is derived from an EMBL/GenBank/DDBJ whole genome shotgun (WGS) entry which is preliminary data.</text>
</comment>
<dbReference type="GO" id="GO:0009234">
    <property type="term" value="P:menaquinone biosynthetic process"/>
    <property type="evidence" value="ECO:0007669"/>
    <property type="project" value="UniProtKB-UniRule"/>
</dbReference>
<dbReference type="InterPro" id="IPR030868">
    <property type="entry name" value="MqnA"/>
</dbReference>
<evidence type="ECO:0000313" key="6">
    <source>
        <dbReference type="Proteomes" id="UP000547674"/>
    </source>
</evidence>